<dbReference type="AlphaFoldDB" id="A8RIG9"/>
<comment type="caution">
    <text evidence="1">The sequence shown here is derived from an EMBL/GenBank/DDBJ whole genome shotgun (WGS) entry which is preliminary data.</text>
</comment>
<dbReference type="Proteomes" id="UP000005396">
    <property type="component" value="Unassembled WGS sequence"/>
</dbReference>
<reference evidence="1 2" key="1">
    <citation type="submission" date="2007-08" db="EMBL/GenBank/DDBJ databases">
        <authorList>
            <person name="Fulton L."/>
            <person name="Clifton S."/>
            <person name="Fulton B."/>
            <person name="Xu J."/>
            <person name="Minx P."/>
            <person name="Pepin K.H."/>
            <person name="Johnson M."/>
            <person name="Thiruvilangam P."/>
            <person name="Bhonagiri V."/>
            <person name="Nash W.E."/>
            <person name="Mardis E.R."/>
            <person name="Wilson R.K."/>
        </authorList>
    </citation>
    <scope>NUCLEOTIDE SEQUENCE [LARGE SCALE GENOMIC DNA]</scope>
    <source>
        <strain evidence="2">ATCC BAA-613 / DSM 15670 / CCUG 46953 / JCM 12243 / WAL 16351</strain>
    </source>
</reference>
<accession>A8RIG9</accession>
<proteinExistence type="predicted"/>
<sequence>MEPTAYDFLEEMIMERINQILHGDLKGTKIFYKEQEAIMKSLDQETKDKFEEFASNMLCISAEECVAVYKDAFLDGLRLGHKAFR</sequence>
<gene>
    <name evidence="1" type="ORF">CLOBOL_00691</name>
</gene>
<reference evidence="1 2" key="2">
    <citation type="submission" date="2007-09" db="EMBL/GenBank/DDBJ databases">
        <title>Draft genome sequence of Clostridium bolteae (ATCC BAA-613).</title>
        <authorList>
            <person name="Sudarsanam P."/>
            <person name="Ley R."/>
            <person name="Guruge J."/>
            <person name="Turnbaugh P.J."/>
            <person name="Mahowald M."/>
            <person name="Liep D."/>
            <person name="Gordon J."/>
        </authorList>
    </citation>
    <scope>NUCLEOTIDE SEQUENCE [LARGE SCALE GENOMIC DNA]</scope>
    <source>
        <strain evidence="2">ATCC BAA-613 / DSM 15670 / CCUG 46953 / JCM 12243 / WAL 16351</strain>
    </source>
</reference>
<evidence type="ECO:0000313" key="2">
    <source>
        <dbReference type="Proteomes" id="UP000005396"/>
    </source>
</evidence>
<evidence type="ECO:0000313" key="1">
    <source>
        <dbReference type="EMBL" id="EDP19255.1"/>
    </source>
</evidence>
<dbReference type="RefSeq" id="WP_002566992.1">
    <property type="nucleotide sequence ID" value="NZ_DS480669.1"/>
</dbReference>
<dbReference type="EMBL" id="ABCC02000009">
    <property type="protein sequence ID" value="EDP19255.1"/>
    <property type="molecule type" value="Genomic_DNA"/>
</dbReference>
<protein>
    <submittedName>
        <fullName evidence="1">Uncharacterized protein</fullName>
    </submittedName>
</protein>
<name>A8RIG9_ENTBW</name>
<dbReference type="HOGENOM" id="CLU_181349_0_0_9"/>
<dbReference type="PaxDb" id="411902-CLOBOL_00691"/>
<organism evidence="1 2">
    <name type="scientific">Enterocloster bolteae (strain ATCC BAA-613 / DSM 15670 / CCUG 46953 / JCM 12243 / WAL 16351)</name>
    <name type="common">Clostridium bolteae</name>
    <dbReference type="NCBI Taxonomy" id="411902"/>
    <lineage>
        <taxon>Bacteria</taxon>
        <taxon>Bacillati</taxon>
        <taxon>Bacillota</taxon>
        <taxon>Clostridia</taxon>
        <taxon>Lachnospirales</taxon>
        <taxon>Lachnospiraceae</taxon>
        <taxon>Enterocloster</taxon>
    </lineage>
</organism>